<evidence type="ECO:0000256" key="4">
    <source>
        <dbReference type="ARBA" id="ARBA00023136"/>
    </source>
</evidence>
<dbReference type="RefSeq" id="WP_230365681.1">
    <property type="nucleotide sequence ID" value="NZ_JAJALK010000003.1"/>
</dbReference>
<gene>
    <name evidence="7" type="ORF">QO001_001211</name>
</gene>
<evidence type="ECO:0000256" key="1">
    <source>
        <dbReference type="ARBA" id="ARBA00004141"/>
    </source>
</evidence>
<sequence length="309" mass="31680">MPPVGTHALSAPEWAMLLGLSVLWGGSFFFTGVALAGLPPLTLVVLRVGLAALVLNLILPLTGTRLPGTRDIWAAFLGMGLLNNVLPFSLIVWGQTHIASGLAAILNATTPLFTVLVAHLLTPDERMTGNRLAGVLVGLGGVAVMVGPAAVAGSGAGFLAQLAVLGAALSYAGASVFGRRFKRMGVPPLAVATGQVTASALVLLPAALTIDHPWTLPMPGAPVWGAVFGIATLSTALAYVLYFRILARAGATNLSLVTFLIPVSAILLGALVLGERLEKRHYLGMALIGGGLAAIDGRLLRRIRAADGS</sequence>
<accession>A0AAJ1WWK6</accession>
<feature type="domain" description="EamA" evidence="6">
    <location>
        <begin position="16"/>
        <end position="146"/>
    </location>
</feature>
<keyword evidence="4 5" id="KW-0472">Membrane</keyword>
<feature type="transmembrane region" description="Helical" evidence="5">
    <location>
        <begin position="222"/>
        <end position="242"/>
    </location>
</feature>
<comment type="caution">
    <text evidence="7">The sequence shown here is derived from an EMBL/GenBank/DDBJ whole genome shotgun (WGS) entry which is preliminary data.</text>
</comment>
<organism evidence="7 8">
    <name type="scientific">Methylobacterium brachiatum</name>
    <dbReference type="NCBI Taxonomy" id="269660"/>
    <lineage>
        <taxon>Bacteria</taxon>
        <taxon>Pseudomonadati</taxon>
        <taxon>Pseudomonadota</taxon>
        <taxon>Alphaproteobacteria</taxon>
        <taxon>Hyphomicrobiales</taxon>
        <taxon>Methylobacteriaceae</taxon>
        <taxon>Methylobacterium</taxon>
    </lineage>
</organism>
<dbReference type="GO" id="GO:0016020">
    <property type="term" value="C:membrane"/>
    <property type="evidence" value="ECO:0007669"/>
    <property type="project" value="UniProtKB-SubCell"/>
</dbReference>
<feature type="transmembrane region" description="Helical" evidence="5">
    <location>
        <begin position="189"/>
        <end position="210"/>
    </location>
</feature>
<dbReference type="Proteomes" id="UP001223420">
    <property type="component" value="Unassembled WGS sequence"/>
</dbReference>
<dbReference type="InterPro" id="IPR000620">
    <property type="entry name" value="EamA_dom"/>
</dbReference>
<feature type="transmembrane region" description="Helical" evidence="5">
    <location>
        <begin position="41"/>
        <end position="61"/>
    </location>
</feature>
<proteinExistence type="predicted"/>
<dbReference type="InterPro" id="IPR037185">
    <property type="entry name" value="EmrE-like"/>
</dbReference>
<name>A0AAJ1WWK6_9HYPH</name>
<reference evidence="7" key="1">
    <citation type="submission" date="2023-07" db="EMBL/GenBank/DDBJ databases">
        <title>Genomic Encyclopedia of Type Strains, Phase IV (KMG-IV): sequencing the most valuable type-strain genomes for metagenomic binning, comparative biology and taxonomic classification.</title>
        <authorList>
            <person name="Goeker M."/>
        </authorList>
    </citation>
    <scope>NUCLEOTIDE SEQUENCE</scope>
    <source>
        <strain evidence="7">DSM 19569</strain>
    </source>
</reference>
<evidence type="ECO:0000256" key="5">
    <source>
        <dbReference type="SAM" id="Phobius"/>
    </source>
</evidence>
<dbReference type="PANTHER" id="PTHR32322:SF9">
    <property type="entry name" value="AMINO-ACID METABOLITE EFFLUX PUMP-RELATED"/>
    <property type="match status" value="1"/>
</dbReference>
<dbReference type="SUPFAM" id="SSF103481">
    <property type="entry name" value="Multidrug resistance efflux transporter EmrE"/>
    <property type="match status" value="2"/>
</dbReference>
<keyword evidence="2 5" id="KW-0812">Transmembrane</keyword>
<feature type="transmembrane region" description="Helical" evidence="5">
    <location>
        <begin position="133"/>
        <end position="152"/>
    </location>
</feature>
<feature type="domain" description="EamA" evidence="6">
    <location>
        <begin position="161"/>
        <end position="294"/>
    </location>
</feature>
<feature type="transmembrane region" description="Helical" evidence="5">
    <location>
        <begin position="73"/>
        <end position="92"/>
    </location>
</feature>
<protein>
    <submittedName>
        <fullName evidence="7">Drug/metabolite transporter (DMT)-like permease</fullName>
    </submittedName>
</protein>
<feature type="transmembrane region" description="Helical" evidence="5">
    <location>
        <begin position="254"/>
        <end position="274"/>
    </location>
</feature>
<evidence type="ECO:0000259" key="6">
    <source>
        <dbReference type="Pfam" id="PF00892"/>
    </source>
</evidence>
<keyword evidence="3 5" id="KW-1133">Transmembrane helix</keyword>
<feature type="transmembrane region" description="Helical" evidence="5">
    <location>
        <begin position="98"/>
        <end position="121"/>
    </location>
</feature>
<dbReference type="Pfam" id="PF00892">
    <property type="entry name" value="EamA"/>
    <property type="match status" value="2"/>
</dbReference>
<feature type="transmembrane region" description="Helical" evidence="5">
    <location>
        <begin position="14"/>
        <end position="35"/>
    </location>
</feature>
<feature type="transmembrane region" description="Helical" evidence="5">
    <location>
        <begin position="280"/>
        <end position="300"/>
    </location>
</feature>
<dbReference type="InterPro" id="IPR050638">
    <property type="entry name" value="AA-Vitamin_Transporters"/>
</dbReference>
<feature type="transmembrane region" description="Helical" evidence="5">
    <location>
        <begin position="158"/>
        <end position="177"/>
    </location>
</feature>
<evidence type="ECO:0000256" key="3">
    <source>
        <dbReference type="ARBA" id="ARBA00022989"/>
    </source>
</evidence>
<dbReference type="AlphaFoldDB" id="A0AAJ1WWK6"/>
<evidence type="ECO:0000313" key="7">
    <source>
        <dbReference type="EMBL" id="MDQ0542293.1"/>
    </source>
</evidence>
<evidence type="ECO:0000256" key="2">
    <source>
        <dbReference type="ARBA" id="ARBA00022692"/>
    </source>
</evidence>
<dbReference type="EMBL" id="JAUSWL010000002">
    <property type="protein sequence ID" value="MDQ0542293.1"/>
    <property type="molecule type" value="Genomic_DNA"/>
</dbReference>
<comment type="subcellular location">
    <subcellularLocation>
        <location evidence="1">Membrane</location>
        <topology evidence="1">Multi-pass membrane protein</topology>
    </subcellularLocation>
</comment>
<evidence type="ECO:0000313" key="8">
    <source>
        <dbReference type="Proteomes" id="UP001223420"/>
    </source>
</evidence>
<dbReference type="PANTHER" id="PTHR32322">
    <property type="entry name" value="INNER MEMBRANE TRANSPORTER"/>
    <property type="match status" value="1"/>
</dbReference>